<evidence type="ECO:0000256" key="1">
    <source>
        <dbReference type="ARBA" id="ARBA00004584"/>
    </source>
</evidence>
<evidence type="ECO:0000313" key="14">
    <source>
        <dbReference type="Proteomes" id="UP001374579"/>
    </source>
</evidence>
<accession>A0AAN9GJ12</accession>
<protein>
    <recommendedName>
        <fullName evidence="3 11">Kinetochore protein SPC25</fullName>
    </recommendedName>
</protein>
<comment type="subunit">
    <text evidence="10">Component of the NDC80 complex, which is composed of ndc80, cdca1, spbc24 and spbc25. The NDC80 complex interacts with mis12 and zwint.</text>
</comment>
<keyword evidence="14" id="KW-1185">Reference proteome</keyword>
<evidence type="ECO:0000256" key="2">
    <source>
        <dbReference type="ARBA" id="ARBA00006379"/>
    </source>
</evidence>
<dbReference type="GO" id="GO:0005634">
    <property type="term" value="C:nucleus"/>
    <property type="evidence" value="ECO:0007669"/>
    <property type="project" value="UniProtKB-SubCell"/>
</dbReference>
<evidence type="ECO:0000259" key="12">
    <source>
        <dbReference type="Pfam" id="PF08234"/>
    </source>
</evidence>
<evidence type="ECO:0000256" key="8">
    <source>
        <dbReference type="ARBA" id="ARBA00023306"/>
    </source>
</evidence>
<organism evidence="13 14">
    <name type="scientific">Littorina saxatilis</name>
    <dbReference type="NCBI Taxonomy" id="31220"/>
    <lineage>
        <taxon>Eukaryota</taxon>
        <taxon>Metazoa</taxon>
        <taxon>Spiralia</taxon>
        <taxon>Lophotrochozoa</taxon>
        <taxon>Mollusca</taxon>
        <taxon>Gastropoda</taxon>
        <taxon>Caenogastropoda</taxon>
        <taxon>Littorinimorpha</taxon>
        <taxon>Littorinoidea</taxon>
        <taxon>Littorinidae</taxon>
        <taxon>Littorina</taxon>
    </lineage>
</organism>
<evidence type="ECO:0000256" key="11">
    <source>
        <dbReference type="RuleBase" id="RU367150"/>
    </source>
</evidence>
<dbReference type="Proteomes" id="UP001374579">
    <property type="component" value="Unassembled WGS sequence"/>
</dbReference>
<dbReference type="Pfam" id="PF08234">
    <property type="entry name" value="Spindle_Spc25"/>
    <property type="match status" value="1"/>
</dbReference>
<reference evidence="13 14" key="1">
    <citation type="submission" date="2024-02" db="EMBL/GenBank/DDBJ databases">
        <title>Chromosome-scale genome assembly of the rough periwinkle Littorina saxatilis.</title>
        <authorList>
            <person name="De Jode A."/>
            <person name="Faria R."/>
            <person name="Formenti G."/>
            <person name="Sims Y."/>
            <person name="Smith T.P."/>
            <person name="Tracey A."/>
            <person name="Wood J.M.D."/>
            <person name="Zagrodzka Z.B."/>
            <person name="Johannesson K."/>
            <person name="Butlin R.K."/>
            <person name="Leder E.H."/>
        </authorList>
    </citation>
    <scope>NUCLEOTIDE SEQUENCE [LARGE SCALE GENOMIC DNA]</scope>
    <source>
        <strain evidence="13">Snail1</strain>
        <tissue evidence="13">Muscle</tissue>
    </source>
</reference>
<dbReference type="GO" id="GO:0007059">
    <property type="term" value="P:chromosome segregation"/>
    <property type="evidence" value="ECO:0007669"/>
    <property type="project" value="InterPro"/>
</dbReference>
<keyword evidence="5 11" id="KW-0132">Cell division</keyword>
<evidence type="ECO:0000256" key="3">
    <source>
        <dbReference type="ARBA" id="ARBA00013692"/>
    </source>
</evidence>
<dbReference type="AlphaFoldDB" id="A0AAN9GJ12"/>
<dbReference type="PANTHER" id="PTHR14281:SF0">
    <property type="entry name" value="KINETOCHORE PROTEIN SPC25"/>
    <property type="match status" value="1"/>
</dbReference>
<proteinExistence type="inferred from homology"/>
<evidence type="ECO:0000256" key="10">
    <source>
        <dbReference type="ARBA" id="ARBA00065771"/>
    </source>
</evidence>
<evidence type="ECO:0000256" key="4">
    <source>
        <dbReference type="ARBA" id="ARBA00022454"/>
    </source>
</evidence>
<evidence type="ECO:0000256" key="5">
    <source>
        <dbReference type="ARBA" id="ARBA00022618"/>
    </source>
</evidence>
<dbReference type="FunFam" id="3.30.457.50:FF:000001">
    <property type="entry name" value="Probable kinetochore protein spc25"/>
    <property type="match status" value="1"/>
</dbReference>
<comment type="similarity">
    <text evidence="2 11">Belongs to the SPC25 family.</text>
</comment>
<keyword evidence="11" id="KW-0539">Nucleus</keyword>
<evidence type="ECO:0000256" key="7">
    <source>
        <dbReference type="ARBA" id="ARBA00023054"/>
    </source>
</evidence>
<evidence type="ECO:0000256" key="6">
    <source>
        <dbReference type="ARBA" id="ARBA00022776"/>
    </source>
</evidence>
<gene>
    <name evidence="13" type="ORF">V1264_014482</name>
</gene>
<keyword evidence="4 11" id="KW-0158">Chromosome</keyword>
<comment type="subcellular location">
    <subcellularLocation>
        <location evidence="1">Chromosome</location>
        <location evidence="1">Centromere</location>
    </subcellularLocation>
    <subcellularLocation>
        <location evidence="11">Nucleus</location>
    </subcellularLocation>
    <subcellularLocation>
        <location evidence="11">Chromosome</location>
        <location evidence="11">Centromere</location>
        <location evidence="11">Kinetochore</location>
    </subcellularLocation>
</comment>
<dbReference type="Gene3D" id="3.30.457.50">
    <property type="entry name" value="Chromosome segregation protein Spc25"/>
    <property type="match status" value="1"/>
</dbReference>
<feature type="domain" description="Chromosome segregation protein Spc25 C-terminal" evidence="12">
    <location>
        <begin position="134"/>
        <end position="202"/>
    </location>
</feature>
<dbReference type="CDD" id="cd23784">
    <property type="entry name" value="RWD_Spc25"/>
    <property type="match status" value="1"/>
</dbReference>
<comment type="caution">
    <text evidence="13">The sequence shown here is derived from an EMBL/GenBank/DDBJ whole genome shotgun (WGS) entry which is preliminary data.</text>
</comment>
<keyword evidence="7" id="KW-0175">Coiled coil</keyword>
<dbReference type="PANTHER" id="PTHR14281">
    <property type="entry name" value="KINETOCHORE PROTEIN SPC25-RELATED"/>
    <property type="match status" value="1"/>
</dbReference>
<keyword evidence="9 11" id="KW-0137">Centromere</keyword>
<dbReference type="GO" id="GO:0051301">
    <property type="term" value="P:cell division"/>
    <property type="evidence" value="ECO:0007669"/>
    <property type="project" value="UniProtKB-UniRule"/>
</dbReference>
<name>A0AAN9GJ12_9CAEN</name>
<evidence type="ECO:0000256" key="9">
    <source>
        <dbReference type="ARBA" id="ARBA00023328"/>
    </source>
</evidence>
<evidence type="ECO:0000313" key="13">
    <source>
        <dbReference type="EMBL" id="KAK7110643.1"/>
    </source>
</evidence>
<keyword evidence="6 11" id="KW-0498">Mitosis</keyword>
<keyword evidence="11" id="KW-0995">Kinetochore</keyword>
<keyword evidence="8 11" id="KW-0131">Cell cycle</keyword>
<sequence>MTMDIREELPKLKSMLSMTSSKMDRWFGEEKHSILRENQAQVQAVEEAKRDLPEKAGRLQTLHKELTALTSTVDTHIHEKELVAEEQEHARHSIEKEQELLLAQEKTVDEKLKELRKGVELFKDRLGLSFKKTTGNRLQIVFTNIDHKDPDCPFYFFLQVDNGKYIISDCEPPVPDLDALVEKLNSSNNLRSFVVAIRKHFKKLVQK</sequence>
<dbReference type="EMBL" id="JBAMIC010000003">
    <property type="protein sequence ID" value="KAK7110643.1"/>
    <property type="molecule type" value="Genomic_DNA"/>
</dbReference>
<dbReference type="InterPro" id="IPR045143">
    <property type="entry name" value="Spc25"/>
</dbReference>
<dbReference type="InterPro" id="IPR013255">
    <property type="entry name" value="Spc25_C"/>
</dbReference>
<comment type="function">
    <text evidence="11">Acts as a component of the essential kinetochore-associated NDC80 complex, which is required for chromosome segregation and spindle checkpoint activity.</text>
</comment>
<dbReference type="GO" id="GO:0031262">
    <property type="term" value="C:Ndc80 complex"/>
    <property type="evidence" value="ECO:0007669"/>
    <property type="project" value="InterPro"/>
</dbReference>